<dbReference type="RefSeq" id="WP_052590396.1">
    <property type="nucleotide sequence ID" value="NZ_CP011112.1"/>
</dbReference>
<feature type="DNA-binding region" description="H-T-H motif" evidence="4">
    <location>
        <begin position="50"/>
        <end position="69"/>
    </location>
</feature>
<dbReference type="Gene3D" id="1.10.357.10">
    <property type="entry name" value="Tetracycline Repressor, domain 2"/>
    <property type="match status" value="1"/>
</dbReference>
<keyword evidence="8" id="KW-1185">Reference proteome</keyword>
<dbReference type="Gene3D" id="1.10.10.60">
    <property type="entry name" value="Homeodomain-like"/>
    <property type="match status" value="1"/>
</dbReference>
<dbReference type="STRING" id="571913.VV02_05780"/>
<dbReference type="InterPro" id="IPR009057">
    <property type="entry name" value="Homeodomain-like_sf"/>
</dbReference>
<keyword evidence="3" id="KW-0804">Transcription</keyword>
<reference evidence="7 8" key="1">
    <citation type="submission" date="2015-03" db="EMBL/GenBank/DDBJ databases">
        <title>Luteipulveratus halotolerans sp. nov., a novel actinobacterium (Dermacoccaceae) from Sarawak, Malaysia.</title>
        <authorList>
            <person name="Juboi H."/>
            <person name="Basik A."/>
            <person name="Shamsul S.S."/>
            <person name="Arnold P."/>
            <person name="Schmitt E.K."/>
            <person name="Sanglier J.-J."/>
            <person name="Yeo T."/>
        </authorList>
    </citation>
    <scope>NUCLEOTIDE SEQUENCE [LARGE SCALE GENOMIC DNA]</scope>
    <source>
        <strain evidence="7 8">MN07-A0370</strain>
    </source>
</reference>
<evidence type="ECO:0000256" key="1">
    <source>
        <dbReference type="ARBA" id="ARBA00023015"/>
    </source>
</evidence>
<protein>
    <submittedName>
        <fullName evidence="7">TetR family transcriptional regulator</fullName>
    </submittedName>
</protein>
<dbReference type="SUPFAM" id="SSF46689">
    <property type="entry name" value="Homeodomain-like"/>
    <property type="match status" value="1"/>
</dbReference>
<dbReference type="AlphaFoldDB" id="A0A0K1JFJ3"/>
<feature type="region of interest" description="Disordered" evidence="5">
    <location>
        <begin position="1"/>
        <end position="29"/>
    </location>
</feature>
<name>A0A0K1JFJ3_9MICO</name>
<dbReference type="InterPro" id="IPR001647">
    <property type="entry name" value="HTH_TetR"/>
</dbReference>
<dbReference type="GO" id="GO:0045892">
    <property type="term" value="P:negative regulation of DNA-templated transcription"/>
    <property type="evidence" value="ECO:0007669"/>
    <property type="project" value="InterPro"/>
</dbReference>
<dbReference type="PROSITE" id="PS50977">
    <property type="entry name" value="HTH_TETR_2"/>
    <property type="match status" value="1"/>
</dbReference>
<dbReference type="PATRIC" id="fig|571913.6.peg.1178"/>
<evidence type="ECO:0000256" key="4">
    <source>
        <dbReference type="PROSITE-ProRule" id="PRU00335"/>
    </source>
</evidence>
<gene>
    <name evidence="7" type="ORF">VV02_05780</name>
</gene>
<dbReference type="OrthoDB" id="329481at2"/>
<dbReference type="InterPro" id="IPR036271">
    <property type="entry name" value="Tet_transcr_reg_TetR-rel_C_sf"/>
</dbReference>
<dbReference type="Proteomes" id="UP000066480">
    <property type="component" value="Chromosome"/>
</dbReference>
<evidence type="ECO:0000259" key="6">
    <source>
        <dbReference type="PROSITE" id="PS50977"/>
    </source>
</evidence>
<evidence type="ECO:0000256" key="5">
    <source>
        <dbReference type="SAM" id="MobiDB-lite"/>
    </source>
</evidence>
<keyword evidence="2 4" id="KW-0238">DNA-binding</keyword>
<dbReference type="GO" id="GO:0003677">
    <property type="term" value="F:DNA binding"/>
    <property type="evidence" value="ECO:0007669"/>
    <property type="project" value="UniProtKB-UniRule"/>
</dbReference>
<dbReference type="Pfam" id="PF02909">
    <property type="entry name" value="TetR_C_1"/>
    <property type="match status" value="1"/>
</dbReference>
<evidence type="ECO:0000313" key="7">
    <source>
        <dbReference type="EMBL" id="AKU15492.1"/>
    </source>
</evidence>
<feature type="domain" description="HTH tetR-type" evidence="6">
    <location>
        <begin position="27"/>
        <end position="87"/>
    </location>
</feature>
<organism evidence="7 8">
    <name type="scientific">Luteipulveratus mongoliensis</name>
    <dbReference type="NCBI Taxonomy" id="571913"/>
    <lineage>
        <taxon>Bacteria</taxon>
        <taxon>Bacillati</taxon>
        <taxon>Actinomycetota</taxon>
        <taxon>Actinomycetes</taxon>
        <taxon>Micrococcales</taxon>
        <taxon>Dermacoccaceae</taxon>
        <taxon>Luteipulveratus</taxon>
    </lineage>
</organism>
<evidence type="ECO:0000256" key="2">
    <source>
        <dbReference type="ARBA" id="ARBA00023125"/>
    </source>
</evidence>
<dbReference type="InterPro" id="IPR004111">
    <property type="entry name" value="Repressor_TetR_C"/>
</dbReference>
<sequence>MVTGRGTGEPKLVWERPEPPTRPAPSPLSRDRIVQSAIRLAEADGLEAVSLRKVAADLNAGPMRLYGYLATKEELLDLMADEMYGQLPRPESGASAGWRETLRFLAQGLRATAVEHEWFADLLGGRPHLGPMALDYLEASLAALIAAPELSDVALTVQVRDAVNAYVIGVVRSEIAERRAERSSGMDKQQWQAASGAYIAQALATGRYPTVGQVVARTESRDFEAKFNLGLEWMLDGVEGRLKG</sequence>
<dbReference type="SUPFAM" id="SSF48498">
    <property type="entry name" value="Tetracyclin repressor-like, C-terminal domain"/>
    <property type="match status" value="1"/>
</dbReference>
<dbReference type="KEGG" id="lmoi:VV02_05780"/>
<keyword evidence="1" id="KW-0805">Transcription regulation</keyword>
<evidence type="ECO:0000256" key="3">
    <source>
        <dbReference type="ARBA" id="ARBA00023163"/>
    </source>
</evidence>
<evidence type="ECO:0000313" key="8">
    <source>
        <dbReference type="Proteomes" id="UP000066480"/>
    </source>
</evidence>
<accession>A0A0K1JFJ3</accession>
<proteinExistence type="predicted"/>
<dbReference type="EMBL" id="CP011112">
    <property type="protein sequence ID" value="AKU15492.1"/>
    <property type="molecule type" value="Genomic_DNA"/>
</dbReference>